<evidence type="ECO:0000313" key="2">
    <source>
        <dbReference type="EMBL" id="TFB84355.1"/>
    </source>
</evidence>
<dbReference type="AlphaFoldDB" id="A0A1H8KWV9"/>
<keyword evidence="1" id="KW-0472">Membrane</keyword>
<accession>A0A1H8KWV9</accession>
<keyword evidence="3" id="KW-1185">Reference proteome</keyword>
<organism evidence="2 3">
    <name type="scientific">Cryobacterium luteum</name>
    <dbReference type="NCBI Taxonomy" id="1424661"/>
    <lineage>
        <taxon>Bacteria</taxon>
        <taxon>Bacillati</taxon>
        <taxon>Actinomycetota</taxon>
        <taxon>Actinomycetes</taxon>
        <taxon>Micrococcales</taxon>
        <taxon>Microbacteriaceae</taxon>
        <taxon>Cryobacterium</taxon>
    </lineage>
</organism>
<proteinExistence type="predicted"/>
<dbReference type="OrthoDB" id="5119628at2"/>
<dbReference type="PROSITE" id="PS51257">
    <property type="entry name" value="PROKAR_LIPOPROTEIN"/>
    <property type="match status" value="1"/>
</dbReference>
<keyword evidence="1" id="KW-1133">Transmembrane helix</keyword>
<dbReference type="Proteomes" id="UP000297654">
    <property type="component" value="Unassembled WGS sequence"/>
</dbReference>
<reference evidence="2 3" key="1">
    <citation type="submission" date="2019-03" db="EMBL/GenBank/DDBJ databases">
        <title>Genomics of glacier-inhabiting Cryobacterium strains.</title>
        <authorList>
            <person name="Liu Q."/>
            <person name="Xin Y.-H."/>
        </authorList>
    </citation>
    <scope>NUCLEOTIDE SEQUENCE [LARGE SCALE GENOMIC DNA]</scope>
    <source>
        <strain evidence="2 3">Hh15</strain>
    </source>
</reference>
<dbReference type="EMBL" id="SOFF01000046">
    <property type="protein sequence ID" value="TFB84355.1"/>
    <property type="molecule type" value="Genomic_DNA"/>
</dbReference>
<dbReference type="RefSeq" id="WP_092112220.1">
    <property type="nucleotide sequence ID" value="NZ_FOCN01000022.1"/>
</dbReference>
<evidence type="ECO:0000313" key="3">
    <source>
        <dbReference type="Proteomes" id="UP000297654"/>
    </source>
</evidence>
<protein>
    <submittedName>
        <fullName evidence="2">Uncharacterized protein</fullName>
    </submittedName>
</protein>
<evidence type="ECO:0000256" key="1">
    <source>
        <dbReference type="SAM" id="Phobius"/>
    </source>
</evidence>
<comment type="caution">
    <text evidence="2">The sequence shown here is derived from an EMBL/GenBank/DDBJ whole genome shotgun (WGS) entry which is preliminary data.</text>
</comment>
<sequence>MRTFIRPLYRGLITAVAVATLVAAGPVLGACAAVSVVPMILQADAPPLGLVALEQHGSFFEATIAAGSAQTFDVDRINPNDSVVDARTYVGVVSTIVNGGFGAADSTAVASGASTWVDYPAETLTLQPQQHNAGTFTVAVPANTAPGQYVSSIVLENAVADAGTGQLALARITRQAVAISIRVPGALQPAFSLGRASLGETAGLSVVSVNTSNDGNQHLAPEGTMTVSSHGEVISTHPITMGSLYAGMSTQVAVTLGSQLAPGDYTMSLTLTDPLTGVAASVLDVPLSVAVPDLFEQGTQLFAPITGLVPPVFTPLLIGLIVAGVLGLLAVGTLGVRRLVLRHRARVVVQPVS</sequence>
<keyword evidence="1" id="KW-0812">Transmembrane</keyword>
<feature type="transmembrane region" description="Helical" evidence="1">
    <location>
        <begin position="312"/>
        <end position="336"/>
    </location>
</feature>
<gene>
    <name evidence="2" type="ORF">E3O10_16280</name>
</gene>
<name>A0A1H8KWV9_9MICO</name>
<dbReference type="STRING" id="1424661.SAMN05216281_12217"/>